<dbReference type="CDD" id="cd01392">
    <property type="entry name" value="HTH_LacI"/>
    <property type="match status" value="1"/>
</dbReference>
<dbReference type="SUPFAM" id="SSF53822">
    <property type="entry name" value="Periplasmic binding protein-like I"/>
    <property type="match status" value="1"/>
</dbReference>
<keyword evidence="6" id="KW-1185">Reference proteome</keyword>
<evidence type="ECO:0000256" key="1">
    <source>
        <dbReference type="ARBA" id="ARBA00023015"/>
    </source>
</evidence>
<dbReference type="EMBL" id="JACHGF010000007">
    <property type="protein sequence ID" value="MBB5285836.1"/>
    <property type="molecule type" value="Genomic_DNA"/>
</dbReference>
<dbReference type="PROSITE" id="PS50932">
    <property type="entry name" value="HTH_LACI_2"/>
    <property type="match status" value="1"/>
</dbReference>
<keyword evidence="1" id="KW-0805">Transcription regulation</keyword>
<feature type="domain" description="HTH lacI-type" evidence="4">
    <location>
        <begin position="5"/>
        <end position="59"/>
    </location>
</feature>
<reference evidence="5 6" key="1">
    <citation type="submission" date="2020-08" db="EMBL/GenBank/DDBJ databases">
        <title>Genomic Encyclopedia of Type Strains, Phase IV (KMG-IV): sequencing the most valuable type-strain genomes for metagenomic binning, comparative biology and taxonomic classification.</title>
        <authorList>
            <person name="Goeker M."/>
        </authorList>
    </citation>
    <scope>NUCLEOTIDE SEQUENCE [LARGE SCALE GENOMIC DNA]</scope>
    <source>
        <strain evidence="5 6">DSM 105074</strain>
    </source>
</reference>
<dbReference type="SUPFAM" id="SSF47413">
    <property type="entry name" value="lambda repressor-like DNA-binding domains"/>
    <property type="match status" value="1"/>
</dbReference>
<dbReference type="SMART" id="SM00354">
    <property type="entry name" value="HTH_LACI"/>
    <property type="match status" value="1"/>
</dbReference>
<keyword evidence="3" id="KW-0804">Transcription</keyword>
<dbReference type="RefSeq" id="WP_184176391.1">
    <property type="nucleotide sequence ID" value="NZ_JACHGF010000007.1"/>
</dbReference>
<comment type="caution">
    <text evidence="5">The sequence shown here is derived from an EMBL/GenBank/DDBJ whole genome shotgun (WGS) entry which is preliminary data.</text>
</comment>
<gene>
    <name evidence="5" type="ORF">HNQ92_003996</name>
</gene>
<name>A0A840TNI9_9BACT</name>
<dbReference type="Pfam" id="PF13377">
    <property type="entry name" value="Peripla_BP_3"/>
    <property type="match status" value="1"/>
</dbReference>
<evidence type="ECO:0000313" key="6">
    <source>
        <dbReference type="Proteomes" id="UP000557307"/>
    </source>
</evidence>
<dbReference type="Gene3D" id="1.10.260.40">
    <property type="entry name" value="lambda repressor-like DNA-binding domains"/>
    <property type="match status" value="1"/>
</dbReference>
<dbReference type="InterPro" id="IPR000843">
    <property type="entry name" value="HTH_LacI"/>
</dbReference>
<organism evidence="5 6">
    <name type="scientific">Rhabdobacter roseus</name>
    <dbReference type="NCBI Taxonomy" id="1655419"/>
    <lineage>
        <taxon>Bacteria</taxon>
        <taxon>Pseudomonadati</taxon>
        <taxon>Bacteroidota</taxon>
        <taxon>Cytophagia</taxon>
        <taxon>Cytophagales</taxon>
        <taxon>Cytophagaceae</taxon>
        <taxon>Rhabdobacter</taxon>
    </lineage>
</organism>
<dbReference type="PANTHER" id="PTHR30146">
    <property type="entry name" value="LACI-RELATED TRANSCRIPTIONAL REPRESSOR"/>
    <property type="match status" value="1"/>
</dbReference>
<dbReference type="PANTHER" id="PTHR30146:SF109">
    <property type="entry name" value="HTH-TYPE TRANSCRIPTIONAL REGULATOR GALS"/>
    <property type="match status" value="1"/>
</dbReference>
<dbReference type="InterPro" id="IPR028082">
    <property type="entry name" value="Peripla_BP_I"/>
</dbReference>
<dbReference type="Gene3D" id="3.40.50.2300">
    <property type="match status" value="2"/>
</dbReference>
<proteinExistence type="predicted"/>
<evidence type="ECO:0000256" key="2">
    <source>
        <dbReference type="ARBA" id="ARBA00023125"/>
    </source>
</evidence>
<evidence type="ECO:0000259" key="4">
    <source>
        <dbReference type="PROSITE" id="PS50932"/>
    </source>
</evidence>
<accession>A0A840TNI9</accession>
<evidence type="ECO:0000313" key="5">
    <source>
        <dbReference type="EMBL" id="MBB5285836.1"/>
    </source>
</evidence>
<evidence type="ECO:0000256" key="3">
    <source>
        <dbReference type="ARBA" id="ARBA00023163"/>
    </source>
</evidence>
<dbReference type="InterPro" id="IPR046335">
    <property type="entry name" value="LacI/GalR-like_sensor"/>
</dbReference>
<dbReference type="CDD" id="cd06267">
    <property type="entry name" value="PBP1_LacI_sugar_binding-like"/>
    <property type="match status" value="1"/>
</dbReference>
<keyword evidence="2" id="KW-0238">DNA-binding</keyword>
<dbReference type="InterPro" id="IPR010982">
    <property type="entry name" value="Lambda_DNA-bd_dom_sf"/>
</dbReference>
<sequence length="345" mass="38179">MGKETTIYDIAKELKLSPATVSRALNDHPAITLKTKSLITTKAKELGYRSNKFASNLRRQKTNTIGVIVPRLNSYLMSTVLAGMEKVANEAGYNLIISQSLESQKKEIVNARTMFDGRVDALLVSVAYDTDSYEHFEAFINKKIPLVFFDRVIEQFDCTSIVIDNVKGGYEATRHLIDEGCRRIMHVTGSLKRNVYADRLRGYRLALAENGIAFEEDWLVVTDLSPEAGRKMAKKIQQLRPGFDGLFVANDSCAVSCMGALKQAGISVPGDLAVVGFNDDPLAEVIEPQLTTVHYPGKEMGEIAMQTLINHLNGSLNMHPADLIVLRSELIVRQSSRKSQAQGTL</sequence>
<protein>
    <submittedName>
        <fullName evidence="5">LacI family transcriptional regulator</fullName>
    </submittedName>
</protein>
<dbReference type="Pfam" id="PF00356">
    <property type="entry name" value="LacI"/>
    <property type="match status" value="1"/>
</dbReference>
<dbReference type="AlphaFoldDB" id="A0A840TNI9"/>
<dbReference type="Proteomes" id="UP000557307">
    <property type="component" value="Unassembled WGS sequence"/>
</dbReference>
<dbReference type="GO" id="GO:0000976">
    <property type="term" value="F:transcription cis-regulatory region binding"/>
    <property type="evidence" value="ECO:0007669"/>
    <property type="project" value="TreeGrafter"/>
</dbReference>
<dbReference type="GO" id="GO:0003700">
    <property type="term" value="F:DNA-binding transcription factor activity"/>
    <property type="evidence" value="ECO:0007669"/>
    <property type="project" value="TreeGrafter"/>
</dbReference>